<dbReference type="GO" id="GO:0007165">
    <property type="term" value="P:signal transduction"/>
    <property type="evidence" value="ECO:0007669"/>
    <property type="project" value="InterPro"/>
</dbReference>
<dbReference type="CDD" id="cd06225">
    <property type="entry name" value="HAMP"/>
    <property type="match status" value="1"/>
</dbReference>
<evidence type="ECO:0000313" key="12">
    <source>
        <dbReference type="EMBL" id="SHO53247.1"/>
    </source>
</evidence>
<comment type="catalytic activity">
    <reaction evidence="7">
        <text>2 GTP = 3',3'-c-di-GMP + 2 diphosphate</text>
        <dbReference type="Rhea" id="RHEA:24898"/>
        <dbReference type="ChEBI" id="CHEBI:33019"/>
        <dbReference type="ChEBI" id="CHEBI:37565"/>
        <dbReference type="ChEBI" id="CHEBI:58805"/>
        <dbReference type="EC" id="2.7.7.65"/>
    </reaction>
</comment>
<evidence type="ECO:0000256" key="7">
    <source>
        <dbReference type="ARBA" id="ARBA00034247"/>
    </source>
</evidence>
<dbReference type="PROSITE" id="PS50885">
    <property type="entry name" value="HAMP"/>
    <property type="match status" value="1"/>
</dbReference>
<feature type="domain" description="GGDEF" evidence="11">
    <location>
        <begin position="440"/>
        <end position="517"/>
    </location>
</feature>
<evidence type="ECO:0000256" key="6">
    <source>
        <dbReference type="ARBA" id="ARBA00023136"/>
    </source>
</evidence>
<evidence type="ECO:0000256" key="1">
    <source>
        <dbReference type="ARBA" id="ARBA00004651"/>
    </source>
</evidence>
<dbReference type="InterPro" id="IPR050469">
    <property type="entry name" value="Diguanylate_Cyclase"/>
</dbReference>
<accession>A0A1M7YKU4</accession>
<evidence type="ECO:0000313" key="13">
    <source>
        <dbReference type="Proteomes" id="UP000184603"/>
    </source>
</evidence>
<evidence type="ECO:0000256" key="2">
    <source>
        <dbReference type="ARBA" id="ARBA00012528"/>
    </source>
</evidence>
<dbReference type="Gene3D" id="6.10.340.10">
    <property type="match status" value="1"/>
</dbReference>
<dbReference type="SMART" id="SM01049">
    <property type="entry name" value="Cache_2"/>
    <property type="match status" value="2"/>
</dbReference>
<dbReference type="InterPro" id="IPR000160">
    <property type="entry name" value="GGDEF_dom"/>
</dbReference>
<reference evidence="12 13" key="1">
    <citation type="submission" date="2016-12" db="EMBL/GenBank/DDBJ databases">
        <authorList>
            <person name="Song W.-J."/>
            <person name="Kurnit D.M."/>
        </authorList>
    </citation>
    <scope>NUCLEOTIDE SEQUENCE [LARGE SCALE GENOMIC DNA]</scope>
    <source>
        <strain evidence="12 13">DSM 18488</strain>
    </source>
</reference>
<dbReference type="EMBL" id="FRFE01000050">
    <property type="protein sequence ID" value="SHO53247.1"/>
    <property type="molecule type" value="Genomic_DNA"/>
</dbReference>
<dbReference type="SMART" id="SM00267">
    <property type="entry name" value="GGDEF"/>
    <property type="match status" value="1"/>
</dbReference>
<keyword evidence="13" id="KW-1185">Reference proteome</keyword>
<dbReference type="GO" id="GO:0052621">
    <property type="term" value="F:diguanylate cyclase activity"/>
    <property type="evidence" value="ECO:0007669"/>
    <property type="project" value="UniProtKB-EC"/>
</dbReference>
<keyword evidence="5 9" id="KW-1133">Transmembrane helix</keyword>
<evidence type="ECO:0000256" key="9">
    <source>
        <dbReference type="SAM" id="Phobius"/>
    </source>
</evidence>
<dbReference type="SUPFAM" id="SSF55073">
    <property type="entry name" value="Nucleotide cyclase"/>
    <property type="match status" value="1"/>
</dbReference>
<feature type="transmembrane region" description="Helical" evidence="9">
    <location>
        <begin position="307"/>
        <end position="325"/>
    </location>
</feature>
<evidence type="ECO:0000259" key="10">
    <source>
        <dbReference type="PROSITE" id="PS50885"/>
    </source>
</evidence>
<dbReference type="Pfam" id="PF00672">
    <property type="entry name" value="HAMP"/>
    <property type="match status" value="1"/>
</dbReference>
<dbReference type="SMART" id="SM00304">
    <property type="entry name" value="HAMP"/>
    <property type="match status" value="1"/>
</dbReference>
<dbReference type="EC" id="2.7.7.65" evidence="2"/>
<evidence type="ECO:0000259" key="11">
    <source>
        <dbReference type="PROSITE" id="PS50887"/>
    </source>
</evidence>
<dbReference type="GO" id="GO:0043709">
    <property type="term" value="P:cell adhesion involved in single-species biofilm formation"/>
    <property type="evidence" value="ECO:0007669"/>
    <property type="project" value="TreeGrafter"/>
</dbReference>
<dbReference type="OrthoDB" id="8554767at2"/>
<dbReference type="GO" id="GO:0005886">
    <property type="term" value="C:plasma membrane"/>
    <property type="evidence" value="ECO:0007669"/>
    <property type="project" value="UniProtKB-SubCell"/>
</dbReference>
<feature type="transmembrane region" description="Helical" evidence="9">
    <location>
        <begin position="12"/>
        <end position="33"/>
    </location>
</feature>
<dbReference type="PROSITE" id="PS50887">
    <property type="entry name" value="GGDEF"/>
    <property type="match status" value="1"/>
</dbReference>
<dbReference type="AlphaFoldDB" id="A0A1M7YKU4"/>
<dbReference type="PANTHER" id="PTHR45138">
    <property type="entry name" value="REGULATORY COMPONENTS OF SENSORY TRANSDUCTION SYSTEM"/>
    <property type="match status" value="1"/>
</dbReference>
<keyword evidence="3" id="KW-1003">Cell membrane</keyword>
<dbReference type="Proteomes" id="UP000184603">
    <property type="component" value="Unassembled WGS sequence"/>
</dbReference>
<evidence type="ECO:0000256" key="3">
    <source>
        <dbReference type="ARBA" id="ARBA00022475"/>
    </source>
</evidence>
<dbReference type="NCBIfam" id="TIGR00254">
    <property type="entry name" value="GGDEF"/>
    <property type="match status" value="1"/>
</dbReference>
<name>A0A1M7YKU4_9BACT</name>
<dbReference type="InterPro" id="IPR004010">
    <property type="entry name" value="Double_Cache_2"/>
</dbReference>
<dbReference type="InterPro" id="IPR043128">
    <property type="entry name" value="Rev_trsase/Diguanyl_cyclase"/>
</dbReference>
<evidence type="ECO:0000256" key="8">
    <source>
        <dbReference type="SAM" id="Coils"/>
    </source>
</evidence>
<evidence type="ECO:0000256" key="5">
    <source>
        <dbReference type="ARBA" id="ARBA00022989"/>
    </source>
</evidence>
<feature type="domain" description="HAMP" evidence="10">
    <location>
        <begin position="327"/>
        <end position="379"/>
    </location>
</feature>
<comment type="subcellular location">
    <subcellularLocation>
        <location evidence="1">Cell membrane</location>
        <topology evidence="1">Multi-pass membrane protein</topology>
    </subcellularLocation>
</comment>
<protein>
    <recommendedName>
        <fullName evidence="2">diguanylate cyclase</fullName>
        <ecNumber evidence="2">2.7.7.65</ecNumber>
    </recommendedName>
</protein>
<dbReference type="SUPFAM" id="SSF158472">
    <property type="entry name" value="HAMP domain-like"/>
    <property type="match status" value="1"/>
</dbReference>
<dbReference type="Gene3D" id="3.30.70.270">
    <property type="match status" value="1"/>
</dbReference>
<gene>
    <name evidence="12" type="ORF">SAMN02745220_05024</name>
</gene>
<dbReference type="PANTHER" id="PTHR45138:SF9">
    <property type="entry name" value="DIGUANYLATE CYCLASE DGCM-RELATED"/>
    <property type="match status" value="1"/>
</dbReference>
<dbReference type="CDD" id="cd01949">
    <property type="entry name" value="GGDEF"/>
    <property type="match status" value="1"/>
</dbReference>
<dbReference type="Pfam" id="PF00990">
    <property type="entry name" value="GGDEF"/>
    <property type="match status" value="1"/>
</dbReference>
<organism evidence="12 13">
    <name type="scientific">Desulfopila aestuarii DSM 18488</name>
    <dbReference type="NCBI Taxonomy" id="1121416"/>
    <lineage>
        <taxon>Bacteria</taxon>
        <taxon>Pseudomonadati</taxon>
        <taxon>Thermodesulfobacteriota</taxon>
        <taxon>Desulfobulbia</taxon>
        <taxon>Desulfobulbales</taxon>
        <taxon>Desulfocapsaceae</taxon>
        <taxon>Desulfopila</taxon>
    </lineage>
</organism>
<dbReference type="Gene3D" id="3.30.450.20">
    <property type="entry name" value="PAS domain"/>
    <property type="match status" value="2"/>
</dbReference>
<dbReference type="InterPro" id="IPR033480">
    <property type="entry name" value="sCache_2"/>
</dbReference>
<evidence type="ECO:0000256" key="4">
    <source>
        <dbReference type="ARBA" id="ARBA00022692"/>
    </source>
</evidence>
<keyword evidence="4 9" id="KW-0812">Transmembrane</keyword>
<dbReference type="CDD" id="cd12912">
    <property type="entry name" value="PDC2_MCP_like"/>
    <property type="match status" value="1"/>
</dbReference>
<dbReference type="InterPro" id="IPR003660">
    <property type="entry name" value="HAMP_dom"/>
</dbReference>
<sequence>MKLPIGFSTQILILFISLCVLCICLVGIISYRITNKLNIDLVMTNLRTLTDSTYNLIDSTINASIRNHLRAIAEQNKKTMEMYFRRVEAGEITESAAKAEVERIFLGQTIGETGYTYVVDTDGTLLVHPLLKGSDLSNYTFINEQIDKRNGYMEYSWKNPSDPFPREKVLYMSYFDKWKAIISVSSYKSEFTSLVNVDDFKNNILSIVLGETGYMYVMNSQGELVIHPKLEGTSIYDSVDSQGNHFIQEIIKNKNGTIIYPWKNPGESAPREKIVIYKYFKPMDWYVCSGVYIDELIKPIERMKKQLALIALCILIFAVCISLWYSKLLLRPITDLIRATERVIDGNFDVQIVTSRGDEIGRLTTIFNKMLIQIKLYMADLSRTNKELETVNLNLERKVEERTQQLADLSNRDWLTGIANRRKLDEYLLHEYDLATRGTIPLSIIILDIDFFKRFNDRYGHPTGDDCLKEVARTLSDSLHRTSDFAARYGGEEFIAILTNNSHDAACQIAERIRTNI</sequence>
<feature type="coiled-coil region" evidence="8">
    <location>
        <begin position="378"/>
        <end position="412"/>
    </location>
</feature>
<dbReference type="Pfam" id="PF08269">
    <property type="entry name" value="dCache_2"/>
    <property type="match status" value="1"/>
</dbReference>
<dbReference type="InterPro" id="IPR029787">
    <property type="entry name" value="Nucleotide_cyclase"/>
</dbReference>
<keyword evidence="8" id="KW-0175">Coiled coil</keyword>
<dbReference type="GO" id="GO:1902201">
    <property type="term" value="P:negative regulation of bacterial-type flagellum-dependent cell motility"/>
    <property type="evidence" value="ECO:0007669"/>
    <property type="project" value="TreeGrafter"/>
</dbReference>
<keyword evidence="6 9" id="KW-0472">Membrane</keyword>
<dbReference type="STRING" id="1121416.SAMN02745220_05024"/>
<proteinExistence type="predicted"/>